<feature type="non-terminal residue" evidence="2">
    <location>
        <position position="1"/>
    </location>
</feature>
<gene>
    <name evidence="2" type="ORF">P7K49_003930</name>
</gene>
<keyword evidence="3" id="KW-1185">Reference proteome</keyword>
<protein>
    <submittedName>
        <fullName evidence="2">Uncharacterized protein</fullName>
    </submittedName>
</protein>
<feature type="region of interest" description="Disordered" evidence="1">
    <location>
        <begin position="1"/>
        <end position="227"/>
    </location>
</feature>
<feature type="compositionally biased region" description="Pro residues" evidence="1">
    <location>
        <begin position="141"/>
        <end position="151"/>
    </location>
</feature>
<evidence type="ECO:0000256" key="1">
    <source>
        <dbReference type="SAM" id="MobiDB-lite"/>
    </source>
</evidence>
<feature type="compositionally biased region" description="Low complexity" evidence="1">
    <location>
        <begin position="59"/>
        <end position="73"/>
    </location>
</feature>
<feature type="compositionally biased region" description="Basic and acidic residues" evidence="1">
    <location>
        <begin position="164"/>
        <end position="182"/>
    </location>
</feature>
<feature type="compositionally biased region" description="Low complexity" evidence="1">
    <location>
        <begin position="131"/>
        <end position="140"/>
    </location>
</feature>
<accession>A0ABQ9W5Y7</accession>
<reference evidence="2 3" key="1">
    <citation type="submission" date="2023-05" db="EMBL/GenBank/DDBJ databases">
        <title>B98-5 Cell Line De Novo Hybrid Assembly: An Optical Mapping Approach.</title>
        <authorList>
            <person name="Kananen K."/>
            <person name="Auerbach J.A."/>
            <person name="Kautto E."/>
            <person name="Blachly J.S."/>
        </authorList>
    </citation>
    <scope>NUCLEOTIDE SEQUENCE [LARGE SCALE GENOMIC DNA]</scope>
    <source>
        <strain evidence="2">B95-8</strain>
        <tissue evidence="2">Cell line</tissue>
    </source>
</reference>
<dbReference type="EMBL" id="JASSZA010000002">
    <property type="protein sequence ID" value="KAK2117044.1"/>
    <property type="molecule type" value="Genomic_DNA"/>
</dbReference>
<proteinExistence type="predicted"/>
<dbReference type="Proteomes" id="UP001266305">
    <property type="component" value="Unassembled WGS sequence"/>
</dbReference>
<evidence type="ECO:0000313" key="3">
    <source>
        <dbReference type="Proteomes" id="UP001266305"/>
    </source>
</evidence>
<name>A0ABQ9W5Y7_SAGOE</name>
<comment type="caution">
    <text evidence="2">The sequence shown here is derived from an EMBL/GenBank/DDBJ whole genome shotgun (WGS) entry which is preliminary data.</text>
</comment>
<feature type="non-terminal residue" evidence="2">
    <location>
        <position position="227"/>
    </location>
</feature>
<evidence type="ECO:0000313" key="2">
    <source>
        <dbReference type="EMBL" id="KAK2117044.1"/>
    </source>
</evidence>
<organism evidence="2 3">
    <name type="scientific">Saguinus oedipus</name>
    <name type="common">Cotton-top tamarin</name>
    <name type="synonym">Oedipomidas oedipus</name>
    <dbReference type="NCBI Taxonomy" id="9490"/>
    <lineage>
        <taxon>Eukaryota</taxon>
        <taxon>Metazoa</taxon>
        <taxon>Chordata</taxon>
        <taxon>Craniata</taxon>
        <taxon>Vertebrata</taxon>
        <taxon>Euteleostomi</taxon>
        <taxon>Mammalia</taxon>
        <taxon>Eutheria</taxon>
        <taxon>Euarchontoglires</taxon>
        <taxon>Primates</taxon>
        <taxon>Haplorrhini</taxon>
        <taxon>Platyrrhini</taxon>
        <taxon>Cebidae</taxon>
        <taxon>Callitrichinae</taxon>
        <taxon>Saguinus</taxon>
    </lineage>
</organism>
<sequence length="227" mass="23410">SPSSESGVEEPQGSLQPSEAHPDPGRAARRPRTLTRLKFAPPRPEAVHPARAPRAYLPCASARSKCSCSASSAHQPWRPGPNFAASCPPRRPAPAESPPVVSGAARGPGGSGPRRGASAGRTRPGEDLRARPGPARSGGSAPPPPPPPPPATEGRLPRAMLTSRHPERRAGQTGRQDRRDGFGRAPPLLGRCGAPGPEVSGRPALRGGVPGRRVRGAARAGDKPGEK</sequence>